<dbReference type="HOGENOM" id="CLU_028060_0_0_1"/>
<comment type="subcellular location">
    <subcellularLocation>
        <location evidence="1">Nucleus</location>
    </subcellularLocation>
</comment>
<evidence type="ECO:0000256" key="5">
    <source>
        <dbReference type="ARBA" id="ARBA00023163"/>
    </source>
</evidence>
<dbReference type="KEGG" id="gtt:GUITHDRAFT_163694"/>
<reference evidence="7 9" key="1">
    <citation type="journal article" date="2012" name="Nature">
        <title>Algal genomes reveal evolutionary mosaicism and the fate of nucleomorphs.</title>
        <authorList>
            <consortium name="DOE Joint Genome Institute"/>
            <person name="Curtis B.A."/>
            <person name="Tanifuji G."/>
            <person name="Burki F."/>
            <person name="Gruber A."/>
            <person name="Irimia M."/>
            <person name="Maruyama S."/>
            <person name="Arias M.C."/>
            <person name="Ball S.G."/>
            <person name="Gile G.H."/>
            <person name="Hirakawa Y."/>
            <person name="Hopkins J.F."/>
            <person name="Kuo A."/>
            <person name="Rensing S.A."/>
            <person name="Schmutz J."/>
            <person name="Symeonidi A."/>
            <person name="Elias M."/>
            <person name="Eveleigh R.J."/>
            <person name="Herman E.K."/>
            <person name="Klute M.J."/>
            <person name="Nakayama T."/>
            <person name="Obornik M."/>
            <person name="Reyes-Prieto A."/>
            <person name="Armbrust E.V."/>
            <person name="Aves S.J."/>
            <person name="Beiko R.G."/>
            <person name="Coutinho P."/>
            <person name="Dacks J.B."/>
            <person name="Durnford D.G."/>
            <person name="Fast N.M."/>
            <person name="Green B.R."/>
            <person name="Grisdale C.J."/>
            <person name="Hempel F."/>
            <person name="Henrissat B."/>
            <person name="Hoppner M.P."/>
            <person name="Ishida K."/>
            <person name="Kim E."/>
            <person name="Koreny L."/>
            <person name="Kroth P.G."/>
            <person name="Liu Y."/>
            <person name="Malik S.B."/>
            <person name="Maier U.G."/>
            <person name="McRose D."/>
            <person name="Mock T."/>
            <person name="Neilson J.A."/>
            <person name="Onodera N.T."/>
            <person name="Poole A.M."/>
            <person name="Pritham E.J."/>
            <person name="Richards T.A."/>
            <person name="Rocap G."/>
            <person name="Roy S.W."/>
            <person name="Sarai C."/>
            <person name="Schaack S."/>
            <person name="Shirato S."/>
            <person name="Slamovits C.H."/>
            <person name="Spencer D.F."/>
            <person name="Suzuki S."/>
            <person name="Worden A.Z."/>
            <person name="Zauner S."/>
            <person name="Barry K."/>
            <person name="Bell C."/>
            <person name="Bharti A.K."/>
            <person name="Crow J.A."/>
            <person name="Grimwood J."/>
            <person name="Kramer R."/>
            <person name="Lindquist E."/>
            <person name="Lucas S."/>
            <person name="Salamov A."/>
            <person name="McFadden G.I."/>
            <person name="Lane C.E."/>
            <person name="Keeling P.J."/>
            <person name="Gray M.W."/>
            <person name="Grigoriev I.V."/>
            <person name="Archibald J.M."/>
        </authorList>
    </citation>
    <scope>NUCLEOTIDE SEQUENCE</scope>
    <source>
        <strain evidence="7 9">CCMP2712</strain>
    </source>
</reference>
<keyword evidence="4" id="KW-0805">Transcription regulation</keyword>
<dbReference type="PaxDb" id="55529-EKX43960"/>
<evidence type="ECO:0000256" key="4">
    <source>
        <dbReference type="ARBA" id="ARBA00023015"/>
    </source>
</evidence>
<dbReference type="Proteomes" id="UP000011087">
    <property type="component" value="Unassembled WGS sequence"/>
</dbReference>
<keyword evidence="3" id="KW-0678">Repressor</keyword>
<name>L1J7A6_GUITC</name>
<dbReference type="PANTHER" id="PTHR12144">
    <property type="entry name" value="NEGATIVE ELONGATION FACTOR D"/>
    <property type="match status" value="1"/>
</dbReference>
<evidence type="ECO:0000256" key="1">
    <source>
        <dbReference type="ARBA" id="ARBA00004123"/>
    </source>
</evidence>
<dbReference type="EnsemblProtists" id="EKX43960">
    <property type="protein sequence ID" value="EKX43960"/>
    <property type="gene ID" value="GUITHDRAFT_163694"/>
</dbReference>
<dbReference type="AlphaFoldDB" id="L1J7A6"/>
<protein>
    <submittedName>
        <fullName evidence="7 8">Uncharacterized protein</fullName>
    </submittedName>
</protein>
<organism evidence="7">
    <name type="scientific">Guillardia theta (strain CCMP2712)</name>
    <name type="common">Cryptophyte</name>
    <dbReference type="NCBI Taxonomy" id="905079"/>
    <lineage>
        <taxon>Eukaryota</taxon>
        <taxon>Cryptophyceae</taxon>
        <taxon>Pyrenomonadales</taxon>
        <taxon>Geminigeraceae</taxon>
        <taxon>Guillardia</taxon>
    </lineage>
</organism>
<proteinExistence type="inferred from homology"/>
<dbReference type="PANTHER" id="PTHR12144:SF0">
    <property type="entry name" value="NEGATIVE ELONGATION FACTOR C_D"/>
    <property type="match status" value="1"/>
</dbReference>
<dbReference type="eggNOG" id="ENOG502QPUE">
    <property type="taxonomic scope" value="Eukaryota"/>
</dbReference>
<dbReference type="InterPro" id="IPR006942">
    <property type="entry name" value="TH1"/>
</dbReference>
<dbReference type="GeneID" id="17300632"/>
<dbReference type="EMBL" id="JH993007">
    <property type="protein sequence ID" value="EKX43960.1"/>
    <property type="molecule type" value="Genomic_DNA"/>
</dbReference>
<evidence type="ECO:0000256" key="3">
    <source>
        <dbReference type="ARBA" id="ARBA00022491"/>
    </source>
</evidence>
<keyword evidence="9" id="KW-1185">Reference proteome</keyword>
<accession>L1J7A6</accession>
<dbReference type="GO" id="GO:0034244">
    <property type="term" value="P:negative regulation of transcription elongation by RNA polymerase II"/>
    <property type="evidence" value="ECO:0007669"/>
    <property type="project" value="TreeGrafter"/>
</dbReference>
<evidence type="ECO:0000313" key="8">
    <source>
        <dbReference type="EnsemblProtists" id="EKX43960"/>
    </source>
</evidence>
<evidence type="ECO:0000313" key="7">
    <source>
        <dbReference type="EMBL" id="EKX43960.1"/>
    </source>
</evidence>
<evidence type="ECO:0000256" key="6">
    <source>
        <dbReference type="ARBA" id="ARBA00023242"/>
    </source>
</evidence>
<comment type="similarity">
    <text evidence="2">Belongs to the NELF-D family.</text>
</comment>
<keyword evidence="6" id="KW-0539">Nucleus</keyword>
<dbReference type="RefSeq" id="XP_005830940.1">
    <property type="nucleotide sequence ID" value="XM_005830883.1"/>
</dbReference>
<reference evidence="8" key="3">
    <citation type="submission" date="2015-06" db="UniProtKB">
        <authorList>
            <consortium name="EnsemblProtists"/>
        </authorList>
    </citation>
    <scope>IDENTIFICATION</scope>
</reference>
<dbReference type="GO" id="GO:0003723">
    <property type="term" value="F:RNA binding"/>
    <property type="evidence" value="ECO:0007669"/>
    <property type="project" value="TreeGrafter"/>
</dbReference>
<dbReference type="OMA" id="CHSEHTY"/>
<dbReference type="Pfam" id="PF04858">
    <property type="entry name" value="TH1"/>
    <property type="match status" value="2"/>
</dbReference>
<reference evidence="9" key="2">
    <citation type="submission" date="2012-11" db="EMBL/GenBank/DDBJ databases">
        <authorList>
            <person name="Kuo A."/>
            <person name="Curtis B.A."/>
            <person name="Tanifuji G."/>
            <person name="Burki F."/>
            <person name="Gruber A."/>
            <person name="Irimia M."/>
            <person name="Maruyama S."/>
            <person name="Arias M.C."/>
            <person name="Ball S.G."/>
            <person name="Gile G.H."/>
            <person name="Hirakawa Y."/>
            <person name="Hopkins J.F."/>
            <person name="Rensing S.A."/>
            <person name="Schmutz J."/>
            <person name="Symeonidi A."/>
            <person name="Elias M."/>
            <person name="Eveleigh R.J."/>
            <person name="Herman E.K."/>
            <person name="Klute M.J."/>
            <person name="Nakayama T."/>
            <person name="Obornik M."/>
            <person name="Reyes-Prieto A."/>
            <person name="Armbrust E.V."/>
            <person name="Aves S.J."/>
            <person name="Beiko R.G."/>
            <person name="Coutinho P."/>
            <person name="Dacks J.B."/>
            <person name="Durnford D.G."/>
            <person name="Fast N.M."/>
            <person name="Green B.R."/>
            <person name="Grisdale C."/>
            <person name="Hempe F."/>
            <person name="Henrissat B."/>
            <person name="Hoppner M.P."/>
            <person name="Ishida K.-I."/>
            <person name="Kim E."/>
            <person name="Koreny L."/>
            <person name="Kroth P.G."/>
            <person name="Liu Y."/>
            <person name="Malik S.-B."/>
            <person name="Maier U.G."/>
            <person name="McRose D."/>
            <person name="Mock T."/>
            <person name="Neilson J.A."/>
            <person name="Onodera N.T."/>
            <person name="Poole A.M."/>
            <person name="Pritham E.J."/>
            <person name="Richards T.A."/>
            <person name="Rocap G."/>
            <person name="Roy S.W."/>
            <person name="Sarai C."/>
            <person name="Schaack S."/>
            <person name="Shirato S."/>
            <person name="Slamovits C.H."/>
            <person name="Spencer D.F."/>
            <person name="Suzuki S."/>
            <person name="Worden A.Z."/>
            <person name="Zauner S."/>
            <person name="Barry K."/>
            <person name="Bell C."/>
            <person name="Bharti A.K."/>
            <person name="Crow J.A."/>
            <person name="Grimwood J."/>
            <person name="Kramer R."/>
            <person name="Lindquist E."/>
            <person name="Lucas S."/>
            <person name="Salamov A."/>
            <person name="McFadden G.I."/>
            <person name="Lane C.E."/>
            <person name="Keeling P.J."/>
            <person name="Gray M.W."/>
            <person name="Grigoriev I.V."/>
            <person name="Archibald J.M."/>
        </authorList>
    </citation>
    <scope>NUCLEOTIDE SEQUENCE</scope>
    <source>
        <strain evidence="9">CCMP2712</strain>
    </source>
</reference>
<evidence type="ECO:0000256" key="2">
    <source>
        <dbReference type="ARBA" id="ARBA00005726"/>
    </source>
</evidence>
<gene>
    <name evidence="7" type="ORF">GUITHDRAFT_163694</name>
</gene>
<dbReference type="GO" id="GO:0032021">
    <property type="term" value="C:NELF complex"/>
    <property type="evidence" value="ECO:0007669"/>
    <property type="project" value="TreeGrafter"/>
</dbReference>
<evidence type="ECO:0000313" key="9">
    <source>
        <dbReference type="Proteomes" id="UP000011087"/>
    </source>
</evidence>
<dbReference type="OrthoDB" id="511287at2759"/>
<dbReference type="STRING" id="905079.L1J7A6"/>
<keyword evidence="5" id="KW-0804">Transcription</keyword>
<sequence>MAEAMQRLQRGDSVMEPKAFEDLKACLLAGQEPSMLVEQLSDNYHGYAQMANLLCEWHCFLGDDRRAVDREVRGYLKSMIIKHFGLEQIDLQQISNPRWLEQMIQDPEWRDLIYELSEQFPSSLLISFAMERISQQVGLEAEKAGAESASSKLKIFNSVLKETLADMTNGKEVMPEDLEALKSLICHSEHTFVYVVALFRQLAMKHKGEFQEECLLRLSEEIRVEIAKRGKGRQAEAFCNAITGAVEYPEVAMAIGSMTSTKKTNPSDISKLYNIYTAEIEKVQALTKDENSAMSPETLMALREGIQQCEIVSVGILLWVGGKLVEESFYLPGGGHVRLAKPYQQMMEHCVLIYPAQREILLEMLQKIWDVSLQLGGNGNQEEKVLAGDIAIDNMLFLFELGSVLRAMRSLARWAPVMTPEQQHRTVTEILSCSLPPFSSQFVSTFLGLLQKMPSLDALQLSAESKSLMKDFQTYLEGSKGKHDIDEDLQGIVKEISSTSWS</sequence>